<name>A0ABS4JPZ5_9FIRM</name>
<evidence type="ECO:0000259" key="3">
    <source>
        <dbReference type="Pfam" id="PF01557"/>
    </source>
</evidence>
<dbReference type="InterPro" id="IPR018833">
    <property type="entry name" value="Rv2993c-like_N"/>
</dbReference>
<dbReference type="PANTHER" id="PTHR11820">
    <property type="entry name" value="ACYLPYRUVASE"/>
    <property type="match status" value="1"/>
</dbReference>
<keyword evidence="6" id="KW-1185">Reference proteome</keyword>
<comment type="caution">
    <text evidence="5">The sequence shown here is derived from an EMBL/GenBank/DDBJ whole genome shotgun (WGS) entry which is preliminary data.</text>
</comment>
<dbReference type="RefSeq" id="WP_209465197.1">
    <property type="nucleotide sequence ID" value="NZ_JAGGLG010000002.1"/>
</dbReference>
<comment type="similarity">
    <text evidence="1">Belongs to the FAH family.</text>
</comment>
<dbReference type="Gene3D" id="2.30.30.370">
    <property type="entry name" value="FAH"/>
    <property type="match status" value="1"/>
</dbReference>
<reference evidence="5 6" key="1">
    <citation type="submission" date="2021-03" db="EMBL/GenBank/DDBJ databases">
        <title>Genomic Encyclopedia of Type Strains, Phase IV (KMG-IV): sequencing the most valuable type-strain genomes for metagenomic binning, comparative biology and taxonomic classification.</title>
        <authorList>
            <person name="Goeker M."/>
        </authorList>
    </citation>
    <scope>NUCLEOTIDE SEQUENCE [LARGE SCALE GENOMIC DNA]</scope>
    <source>
        <strain evidence="5 6">DSM 27138</strain>
    </source>
</reference>
<protein>
    <submittedName>
        <fullName evidence="5">2-keto-4-pentenoate hydratase/2-oxohepta-3-ene-1,7-dioic acid hydratase in catechol pathway</fullName>
    </submittedName>
</protein>
<feature type="domain" description="Rv2993c-like N-terminal" evidence="4">
    <location>
        <begin position="1"/>
        <end position="51"/>
    </location>
</feature>
<dbReference type="PANTHER" id="PTHR11820:SF7">
    <property type="entry name" value="ACYLPYRUVASE FAHD1, MITOCHONDRIAL"/>
    <property type="match status" value="1"/>
</dbReference>
<sequence length="254" mass="27149">MRYIRYVAEDAPARWGVAAGGSVEELDAAPYAGGRPTGRVFPLDSVQLLAPVEPSKIVCIGRNYQDHAAELGNVAPPEPMFFLKAPSALIGPGEAIVLPHPEHTVHWEAELAVVVGRRMKNVAEEDALQYVFGYTIANDVSDRDFQRADAPFGFGRAKSFDTFCPCGPAVVTAGIDPSDALITLTCNDEVRQSGSTRQMLHPVPKLLSHLSHIMTLLPGDLVLTGTPRGVGAMRPGDLIEIHVPGIGTLANPVV</sequence>
<dbReference type="InterPro" id="IPR011234">
    <property type="entry name" value="Fumarylacetoacetase-like_C"/>
</dbReference>
<dbReference type="InterPro" id="IPR036663">
    <property type="entry name" value="Fumarylacetoacetase_C_sf"/>
</dbReference>
<accession>A0ABS4JPZ5</accession>
<proteinExistence type="inferred from homology"/>
<evidence type="ECO:0000256" key="2">
    <source>
        <dbReference type="ARBA" id="ARBA00022723"/>
    </source>
</evidence>
<dbReference type="SUPFAM" id="SSF56529">
    <property type="entry name" value="FAH"/>
    <property type="match status" value="1"/>
</dbReference>
<organism evidence="5 6">
    <name type="scientific">Symbiobacterium terraclitae</name>
    <dbReference type="NCBI Taxonomy" id="557451"/>
    <lineage>
        <taxon>Bacteria</taxon>
        <taxon>Bacillati</taxon>
        <taxon>Bacillota</taxon>
        <taxon>Clostridia</taxon>
        <taxon>Eubacteriales</taxon>
        <taxon>Symbiobacteriaceae</taxon>
        <taxon>Symbiobacterium</taxon>
    </lineage>
</organism>
<dbReference type="Pfam" id="PF10370">
    <property type="entry name" value="Rv2993c-like_N"/>
    <property type="match status" value="1"/>
</dbReference>
<dbReference type="Proteomes" id="UP001519289">
    <property type="component" value="Unassembled WGS sequence"/>
</dbReference>
<dbReference type="Pfam" id="PF01557">
    <property type="entry name" value="FAA_hydrolase"/>
    <property type="match status" value="1"/>
</dbReference>
<dbReference type="EMBL" id="JAGGLG010000002">
    <property type="protein sequence ID" value="MBP2017046.1"/>
    <property type="molecule type" value="Genomic_DNA"/>
</dbReference>
<keyword evidence="2" id="KW-0479">Metal-binding</keyword>
<evidence type="ECO:0000259" key="4">
    <source>
        <dbReference type="Pfam" id="PF10370"/>
    </source>
</evidence>
<evidence type="ECO:0000313" key="6">
    <source>
        <dbReference type="Proteomes" id="UP001519289"/>
    </source>
</evidence>
<evidence type="ECO:0000256" key="1">
    <source>
        <dbReference type="ARBA" id="ARBA00010211"/>
    </source>
</evidence>
<feature type="domain" description="Fumarylacetoacetase-like C-terminal" evidence="3">
    <location>
        <begin position="56"/>
        <end position="254"/>
    </location>
</feature>
<gene>
    <name evidence="5" type="ORF">J2Z79_000420</name>
</gene>
<evidence type="ECO:0000313" key="5">
    <source>
        <dbReference type="EMBL" id="MBP2017046.1"/>
    </source>
</evidence>
<dbReference type="Gene3D" id="3.90.850.10">
    <property type="entry name" value="Fumarylacetoacetase-like, C-terminal domain"/>
    <property type="match status" value="1"/>
</dbReference>